<comment type="subcellular location">
    <subcellularLocation>
        <location evidence="12">Cell membrane</location>
        <topology evidence="12">Multi-pass membrane protein</topology>
    </subcellularLocation>
    <subcellularLocation>
        <location evidence="1">Membrane</location>
        <topology evidence="1">Multi-pass membrane protein</topology>
    </subcellularLocation>
</comment>
<comment type="similarity">
    <text evidence="2 12">Belongs to the glycosyltransferase 4 family. MraY subfamily.</text>
</comment>
<keyword evidence="4 12" id="KW-0808">Transferase</keyword>
<dbReference type="InterPro" id="IPR000715">
    <property type="entry name" value="Glycosyl_transferase_4"/>
</dbReference>
<feature type="transmembrane region" description="Helical" evidence="12">
    <location>
        <begin position="237"/>
        <end position="254"/>
    </location>
</feature>
<feature type="transmembrane region" description="Helical" evidence="12">
    <location>
        <begin position="286"/>
        <end position="309"/>
    </location>
</feature>
<dbReference type="PROSITE" id="PS01347">
    <property type="entry name" value="MRAY_1"/>
    <property type="match status" value="1"/>
</dbReference>
<evidence type="ECO:0000256" key="8">
    <source>
        <dbReference type="ARBA" id="ARBA00022989"/>
    </source>
</evidence>
<keyword evidence="5 12" id="KW-0812">Transmembrane</keyword>
<evidence type="ECO:0000256" key="5">
    <source>
        <dbReference type="ARBA" id="ARBA00022692"/>
    </source>
</evidence>
<keyword evidence="11 12" id="KW-0961">Cell wall biogenesis/degradation</keyword>
<evidence type="ECO:0000256" key="12">
    <source>
        <dbReference type="HAMAP-Rule" id="MF_00038"/>
    </source>
</evidence>
<dbReference type="GO" id="GO:0009252">
    <property type="term" value="P:peptidoglycan biosynthetic process"/>
    <property type="evidence" value="ECO:0007669"/>
    <property type="project" value="UniProtKB-UniRule"/>
</dbReference>
<dbReference type="PROSITE" id="PS01348">
    <property type="entry name" value="MRAY_2"/>
    <property type="match status" value="1"/>
</dbReference>
<evidence type="ECO:0000256" key="7">
    <source>
        <dbReference type="ARBA" id="ARBA00022984"/>
    </source>
</evidence>
<dbReference type="InterPro" id="IPR018480">
    <property type="entry name" value="PNAcMuramoyl-5peptid_Trfase_CS"/>
</dbReference>
<organism evidence="15 16">
    <name type="scientific">Halobacteriovorax marinus</name>
    <dbReference type="NCBI Taxonomy" id="97084"/>
    <lineage>
        <taxon>Bacteria</taxon>
        <taxon>Pseudomonadati</taxon>
        <taxon>Bdellovibrionota</taxon>
        <taxon>Bacteriovoracia</taxon>
        <taxon>Bacteriovoracales</taxon>
        <taxon>Halobacteriovoraceae</taxon>
        <taxon>Halobacteriovorax</taxon>
    </lineage>
</organism>
<evidence type="ECO:0000256" key="10">
    <source>
        <dbReference type="ARBA" id="ARBA00023306"/>
    </source>
</evidence>
<feature type="transmembrane region" description="Helical" evidence="12">
    <location>
        <begin position="336"/>
        <end position="355"/>
    </location>
</feature>
<dbReference type="Pfam" id="PF10555">
    <property type="entry name" value="MraY_sig1"/>
    <property type="match status" value="1"/>
</dbReference>
<evidence type="ECO:0000313" key="16">
    <source>
        <dbReference type="Proteomes" id="UP000196531"/>
    </source>
</evidence>
<dbReference type="InterPro" id="IPR003524">
    <property type="entry name" value="PNAcMuramoyl-5peptid_Trfase"/>
</dbReference>
<feature type="binding site" evidence="14">
    <location>
        <position position="190"/>
    </location>
    <ligand>
        <name>Mg(2+)</name>
        <dbReference type="ChEBI" id="CHEBI:18420"/>
    </ligand>
</feature>
<keyword evidence="12 14" id="KW-0479">Metal-binding</keyword>
<feature type="transmembrane region" description="Helical" evidence="12">
    <location>
        <begin position="198"/>
        <end position="217"/>
    </location>
</feature>
<keyword evidence="8 12" id="KW-1133">Transmembrane helix</keyword>
<dbReference type="UniPathway" id="UPA00219"/>
<gene>
    <name evidence="12" type="primary">mraY</name>
    <name evidence="15" type="ORF">A9Q84_21090</name>
</gene>
<feature type="transmembrane region" description="Helical" evidence="12">
    <location>
        <begin position="261"/>
        <end position="280"/>
    </location>
</feature>
<dbReference type="GO" id="GO:0051301">
    <property type="term" value="P:cell division"/>
    <property type="evidence" value="ECO:0007669"/>
    <property type="project" value="UniProtKB-KW"/>
</dbReference>
<keyword evidence="7 12" id="KW-0573">Peptidoglycan synthesis</keyword>
<reference evidence="16" key="1">
    <citation type="journal article" date="2017" name="Proc. Natl. Acad. Sci. U.S.A.">
        <title>Simulation of Deepwater Horizon oil plume reveals substrate specialization within a complex community of hydrocarbon-degraders.</title>
        <authorList>
            <person name="Hu P."/>
            <person name="Dubinsky E.A."/>
            <person name="Probst A.J."/>
            <person name="Wang J."/>
            <person name="Sieber C.M.K."/>
            <person name="Tom L.M."/>
            <person name="Gardinali P."/>
            <person name="Banfield J.F."/>
            <person name="Atlas R.M."/>
            <person name="Andersen G.L."/>
        </authorList>
    </citation>
    <scope>NUCLEOTIDE SEQUENCE [LARGE SCALE GENOMIC DNA]</scope>
</reference>
<dbReference type="Proteomes" id="UP000196531">
    <property type="component" value="Unassembled WGS sequence"/>
</dbReference>
<dbReference type="GO" id="GO:0008963">
    <property type="term" value="F:phospho-N-acetylmuramoyl-pentapeptide-transferase activity"/>
    <property type="evidence" value="ECO:0007669"/>
    <property type="project" value="UniProtKB-UniRule"/>
</dbReference>
<keyword evidence="9 12" id="KW-0472">Membrane</keyword>
<name>A0A1Y5F796_9BACT</name>
<dbReference type="GO" id="GO:0046872">
    <property type="term" value="F:metal ion binding"/>
    <property type="evidence" value="ECO:0007669"/>
    <property type="project" value="UniProtKB-KW"/>
</dbReference>
<comment type="caution">
    <text evidence="15">The sequence shown here is derived from an EMBL/GenBank/DDBJ whole genome shotgun (WGS) entry which is preliminary data.</text>
</comment>
<proteinExistence type="inferred from homology"/>
<dbReference type="NCBIfam" id="TIGR00445">
    <property type="entry name" value="mraY"/>
    <property type="match status" value="1"/>
</dbReference>
<dbReference type="GO" id="GO:0051992">
    <property type="term" value="F:UDP-N-acetylmuramoyl-L-alanyl-D-glutamyl-meso-2,6-diaminopimelyl-D-alanyl-D-alanine:undecaprenyl-phosphate transferase activity"/>
    <property type="evidence" value="ECO:0007669"/>
    <property type="project" value="RHEA"/>
</dbReference>
<feature type="transmembrane region" description="Helical" evidence="12">
    <location>
        <begin position="69"/>
        <end position="89"/>
    </location>
</feature>
<dbReference type="Pfam" id="PF00953">
    <property type="entry name" value="Glycos_transf_4"/>
    <property type="match status" value="1"/>
</dbReference>
<comment type="cofactor">
    <cofactor evidence="12 14">
        <name>Mg(2+)</name>
        <dbReference type="ChEBI" id="CHEBI:18420"/>
    </cofactor>
</comment>
<feature type="transmembrane region" description="Helical" evidence="12">
    <location>
        <begin position="95"/>
        <end position="114"/>
    </location>
</feature>
<dbReference type="GO" id="GO:0071555">
    <property type="term" value="P:cell wall organization"/>
    <property type="evidence" value="ECO:0007669"/>
    <property type="project" value="UniProtKB-KW"/>
</dbReference>
<dbReference type="CDD" id="cd06852">
    <property type="entry name" value="GT_MraY"/>
    <property type="match status" value="1"/>
</dbReference>
<evidence type="ECO:0000256" key="11">
    <source>
        <dbReference type="ARBA" id="ARBA00023316"/>
    </source>
</evidence>
<dbReference type="GO" id="GO:0005886">
    <property type="term" value="C:plasma membrane"/>
    <property type="evidence" value="ECO:0007669"/>
    <property type="project" value="UniProtKB-SubCell"/>
</dbReference>
<dbReference type="EC" id="2.7.8.13" evidence="12 13"/>
<evidence type="ECO:0000256" key="4">
    <source>
        <dbReference type="ARBA" id="ARBA00022679"/>
    </source>
</evidence>
<evidence type="ECO:0000256" key="2">
    <source>
        <dbReference type="ARBA" id="ARBA00005583"/>
    </source>
</evidence>
<evidence type="ECO:0000256" key="3">
    <source>
        <dbReference type="ARBA" id="ARBA00022618"/>
    </source>
</evidence>
<dbReference type="HAMAP" id="MF_00038">
    <property type="entry name" value="MraY"/>
    <property type="match status" value="1"/>
</dbReference>
<keyword evidence="10 12" id="KW-0131">Cell cycle</keyword>
<evidence type="ECO:0000256" key="13">
    <source>
        <dbReference type="NCBIfam" id="TIGR00445"/>
    </source>
</evidence>
<dbReference type="PANTHER" id="PTHR22926:SF5">
    <property type="entry name" value="PHOSPHO-N-ACETYLMURAMOYL-PENTAPEPTIDE-TRANSFERASE HOMOLOG"/>
    <property type="match status" value="1"/>
</dbReference>
<sequence>MLYHFLYPLSQDISGFNIFRYITFRTFVAFLIATIFSIIWGQIFITFMKRKQFGQVVREDGPQSHLKKAGTPTMGGIVIIGTIFFAMLFCANFTSIPVLVTLGVTLSYFILGFIDDYLKVLKKNSDGISAKGKLLWQFATALLAGYFLIDQGIIDTKLYMPFVKGPVLDMGWFYVLFIGVVVVGSSNAVNLTDGLDGLAIGPIITSAASLGIIAYAAGHKEIASYLFIPYVENIGELMVISAAIIGAGVGFLWYNSYPAQVFMGDVGSLSLGGNLGIVAVLTKSEILFVIIGGIFVVEALSVILQVASYKTRKKRIFKMAPIHHHFELKGWPEPKVIVRFWIISIFLAMFAIATLKMR</sequence>
<keyword evidence="12" id="KW-1003">Cell membrane</keyword>
<feature type="transmembrane region" description="Helical" evidence="12">
    <location>
        <begin position="134"/>
        <end position="153"/>
    </location>
</feature>
<evidence type="ECO:0000256" key="14">
    <source>
        <dbReference type="PIRSR" id="PIRSR600715-1"/>
    </source>
</evidence>
<comment type="function">
    <text evidence="12">Catalyzes the initial step of the lipid cycle reactions in the biosynthesis of the cell wall peptidoglycan: transfers peptidoglycan precursor phospho-MurNAc-pentapeptide from UDP-MurNAc-pentapeptide onto the lipid carrier undecaprenyl phosphate, yielding undecaprenyl-pyrophosphoryl-MurNAc-pentapeptide, known as lipid I.</text>
</comment>
<accession>A0A1Y5F796</accession>
<feature type="transmembrane region" description="Helical" evidence="12">
    <location>
        <begin position="27"/>
        <end position="48"/>
    </location>
</feature>
<evidence type="ECO:0000256" key="9">
    <source>
        <dbReference type="ARBA" id="ARBA00023136"/>
    </source>
</evidence>
<feature type="binding site" evidence="14">
    <location>
        <position position="265"/>
    </location>
    <ligand>
        <name>Mg(2+)</name>
        <dbReference type="ChEBI" id="CHEBI:18420"/>
    </ligand>
</feature>
<keyword evidence="3 12" id="KW-0132">Cell division</keyword>
<dbReference type="PANTHER" id="PTHR22926">
    <property type="entry name" value="PHOSPHO-N-ACETYLMURAMOYL-PENTAPEPTIDE-TRANSFERASE"/>
    <property type="match status" value="1"/>
</dbReference>
<protein>
    <recommendedName>
        <fullName evidence="12 13">Phospho-N-acetylmuramoyl-pentapeptide-transferase</fullName>
        <ecNumber evidence="12 13">2.7.8.13</ecNumber>
    </recommendedName>
    <alternativeName>
        <fullName evidence="12">UDP-MurNAc-pentapeptide phosphotransferase</fullName>
    </alternativeName>
</protein>
<keyword evidence="6 12" id="KW-0133">Cell shape</keyword>
<keyword evidence="12 14" id="KW-0460">Magnesium</keyword>
<comment type="pathway">
    <text evidence="12">Cell wall biogenesis; peptidoglycan biosynthesis.</text>
</comment>
<dbReference type="GO" id="GO:0008360">
    <property type="term" value="P:regulation of cell shape"/>
    <property type="evidence" value="ECO:0007669"/>
    <property type="project" value="UniProtKB-KW"/>
</dbReference>
<comment type="catalytic activity">
    <reaction evidence="12">
        <text>UDP-N-acetyl-alpha-D-muramoyl-L-alanyl-gamma-D-glutamyl-meso-2,6-diaminopimeloyl-D-alanyl-D-alanine + di-trans,octa-cis-undecaprenyl phosphate = di-trans,octa-cis-undecaprenyl diphospho-N-acetyl-alpha-D-muramoyl-L-alanyl-D-glutamyl-meso-2,6-diaminopimeloyl-D-alanyl-D-alanine + UMP</text>
        <dbReference type="Rhea" id="RHEA:28386"/>
        <dbReference type="ChEBI" id="CHEBI:57865"/>
        <dbReference type="ChEBI" id="CHEBI:60392"/>
        <dbReference type="ChEBI" id="CHEBI:61386"/>
        <dbReference type="ChEBI" id="CHEBI:61387"/>
        <dbReference type="EC" id="2.7.8.13"/>
    </reaction>
</comment>
<evidence type="ECO:0000313" key="15">
    <source>
        <dbReference type="EMBL" id="OUR93001.1"/>
    </source>
</evidence>
<dbReference type="EMBL" id="MAAO01000016">
    <property type="protein sequence ID" value="OUR93001.1"/>
    <property type="molecule type" value="Genomic_DNA"/>
</dbReference>
<dbReference type="AlphaFoldDB" id="A0A1Y5F796"/>
<evidence type="ECO:0000256" key="1">
    <source>
        <dbReference type="ARBA" id="ARBA00004141"/>
    </source>
</evidence>
<evidence type="ECO:0000256" key="6">
    <source>
        <dbReference type="ARBA" id="ARBA00022960"/>
    </source>
</evidence>
<feature type="transmembrane region" description="Helical" evidence="12">
    <location>
        <begin position="173"/>
        <end position="191"/>
    </location>
</feature>